<evidence type="ECO:0000256" key="2">
    <source>
        <dbReference type="SAM" id="MobiDB-lite"/>
    </source>
</evidence>
<dbReference type="SUPFAM" id="SSF52540">
    <property type="entry name" value="P-loop containing nucleoside triphosphate hydrolases"/>
    <property type="match status" value="1"/>
</dbReference>
<dbReference type="PANTHER" id="PTHR10039:SF15">
    <property type="entry name" value="NACHT DOMAIN-CONTAINING PROTEIN"/>
    <property type="match status" value="1"/>
</dbReference>
<feature type="compositionally biased region" description="Basic and acidic residues" evidence="2">
    <location>
        <begin position="433"/>
        <end position="455"/>
    </location>
</feature>
<keyword evidence="1" id="KW-0677">Repeat</keyword>
<evidence type="ECO:0000256" key="1">
    <source>
        <dbReference type="ARBA" id="ARBA00022737"/>
    </source>
</evidence>
<evidence type="ECO:0000259" key="3">
    <source>
        <dbReference type="Pfam" id="PF24883"/>
    </source>
</evidence>
<protein>
    <recommendedName>
        <fullName evidence="3">Nephrocystin 3-like N-terminal domain-containing protein</fullName>
    </recommendedName>
</protein>
<accession>A0A8H4W3R9</accession>
<dbReference type="EMBL" id="JAAMPI010000289">
    <property type="protein sequence ID" value="KAF4633103.1"/>
    <property type="molecule type" value="Genomic_DNA"/>
</dbReference>
<dbReference type="Pfam" id="PF24883">
    <property type="entry name" value="NPHP3_N"/>
    <property type="match status" value="1"/>
</dbReference>
<comment type="caution">
    <text evidence="4">The sequence shown here is derived from an EMBL/GenBank/DDBJ whole genome shotgun (WGS) entry which is preliminary data.</text>
</comment>
<dbReference type="PANTHER" id="PTHR10039">
    <property type="entry name" value="AMELOGENIN"/>
    <property type="match status" value="1"/>
</dbReference>
<reference evidence="4 5" key="1">
    <citation type="submission" date="2020-03" db="EMBL/GenBank/DDBJ databases">
        <title>Draft Genome Sequence of Cudoniella acicularis.</title>
        <authorList>
            <person name="Buettner E."/>
            <person name="Kellner H."/>
        </authorList>
    </citation>
    <scope>NUCLEOTIDE SEQUENCE [LARGE SCALE GENOMIC DNA]</scope>
    <source>
        <strain evidence="4 5">DSM 108380</strain>
    </source>
</reference>
<feature type="domain" description="Nephrocystin 3-like N-terminal" evidence="3">
    <location>
        <begin position="3"/>
        <end position="142"/>
    </location>
</feature>
<name>A0A8H4W3R9_9HELO</name>
<proteinExistence type="predicted"/>
<dbReference type="Proteomes" id="UP000566819">
    <property type="component" value="Unassembled WGS sequence"/>
</dbReference>
<gene>
    <name evidence="4" type="ORF">G7Y89_g5021</name>
</gene>
<feature type="region of interest" description="Disordered" evidence="2">
    <location>
        <begin position="396"/>
        <end position="467"/>
    </location>
</feature>
<evidence type="ECO:0000313" key="5">
    <source>
        <dbReference type="Proteomes" id="UP000566819"/>
    </source>
</evidence>
<dbReference type="Gene3D" id="3.40.50.300">
    <property type="entry name" value="P-loop containing nucleotide triphosphate hydrolases"/>
    <property type="match status" value="1"/>
</dbReference>
<organism evidence="4 5">
    <name type="scientific">Cudoniella acicularis</name>
    <dbReference type="NCBI Taxonomy" id="354080"/>
    <lineage>
        <taxon>Eukaryota</taxon>
        <taxon>Fungi</taxon>
        <taxon>Dikarya</taxon>
        <taxon>Ascomycota</taxon>
        <taxon>Pezizomycotina</taxon>
        <taxon>Leotiomycetes</taxon>
        <taxon>Helotiales</taxon>
        <taxon>Tricladiaceae</taxon>
        <taxon>Cudoniella</taxon>
    </lineage>
</organism>
<evidence type="ECO:0000313" key="4">
    <source>
        <dbReference type="EMBL" id="KAF4633103.1"/>
    </source>
</evidence>
<feature type="compositionally biased region" description="Polar residues" evidence="2">
    <location>
        <begin position="396"/>
        <end position="428"/>
    </location>
</feature>
<sequence>MRCYGDTGTGKTSLAALTVRHLQEHYQLFNCPVMCIFLNGKEKNSQTPELLYGSMLKQLLQLGGSNPIPERLKARYEELNEWGQRLDRVESKKLFKEQIAEYERVYLIVDALKEASEKTRRMVEDELCILCSTRKLSLLITSTYDAKVEKGITCDIHDCATPTKRGGLNLYFRCEICKGGDFDVCSACKLKRKHCFDLSHKLVQHYDRVTVEIYTTSDEIKDYVRSRLNEETPEQALEALREKRKYPKQRPGMTKLARKLEAAPDLKQRIYGEIIRKAGGKFLLAKLYMDSLVDVLTVSDLRSTLDSFPDILPAAVPAPNTEVAKFLRAKILTNSLLLTRKYLRVSVDVTTKGQQKLAPLDKWEEDQLEKNDLSVGNAFWMQYTAKAEQFHKRETLTSNGSPNLEASQRPAQQSRCGSKQHQEYSSSGVPVPKGEEIVSRTRLNKSDNEDPEQMRSRGKSTASGNMGMGTMTHQCLGVDTVSTLVTGHRRSGCCIGRGSTINTFREEMSSISVVGVKGESVER</sequence>
<keyword evidence="5" id="KW-1185">Reference proteome</keyword>
<dbReference type="OrthoDB" id="195446at2759"/>
<dbReference type="InterPro" id="IPR027417">
    <property type="entry name" value="P-loop_NTPase"/>
</dbReference>
<dbReference type="InterPro" id="IPR056884">
    <property type="entry name" value="NPHP3-like_N"/>
</dbReference>
<dbReference type="AlphaFoldDB" id="A0A8H4W3R9"/>